<evidence type="ECO:0000313" key="3">
    <source>
        <dbReference type="Proteomes" id="UP001497516"/>
    </source>
</evidence>
<dbReference type="Proteomes" id="UP001497516">
    <property type="component" value="Chromosome 8"/>
</dbReference>
<keyword evidence="3" id="KW-1185">Reference proteome</keyword>
<accession>A0AAV2G7B0</accession>
<gene>
    <name evidence="2" type="ORF">LTRI10_LOCUS46111</name>
</gene>
<feature type="region of interest" description="Disordered" evidence="1">
    <location>
        <begin position="1"/>
        <end position="44"/>
    </location>
</feature>
<dbReference type="EMBL" id="OZ034821">
    <property type="protein sequence ID" value="CAL1406381.1"/>
    <property type="molecule type" value="Genomic_DNA"/>
</dbReference>
<protein>
    <submittedName>
        <fullName evidence="2">Uncharacterized protein</fullName>
    </submittedName>
</protein>
<evidence type="ECO:0000256" key="1">
    <source>
        <dbReference type="SAM" id="MobiDB-lite"/>
    </source>
</evidence>
<organism evidence="2 3">
    <name type="scientific">Linum trigynum</name>
    <dbReference type="NCBI Taxonomy" id="586398"/>
    <lineage>
        <taxon>Eukaryota</taxon>
        <taxon>Viridiplantae</taxon>
        <taxon>Streptophyta</taxon>
        <taxon>Embryophyta</taxon>
        <taxon>Tracheophyta</taxon>
        <taxon>Spermatophyta</taxon>
        <taxon>Magnoliopsida</taxon>
        <taxon>eudicotyledons</taxon>
        <taxon>Gunneridae</taxon>
        <taxon>Pentapetalae</taxon>
        <taxon>rosids</taxon>
        <taxon>fabids</taxon>
        <taxon>Malpighiales</taxon>
        <taxon>Linaceae</taxon>
        <taxon>Linum</taxon>
    </lineage>
</organism>
<dbReference type="AlphaFoldDB" id="A0AAV2G7B0"/>
<reference evidence="2 3" key="1">
    <citation type="submission" date="2024-04" db="EMBL/GenBank/DDBJ databases">
        <authorList>
            <person name="Fracassetti M."/>
        </authorList>
    </citation>
    <scope>NUCLEOTIDE SEQUENCE [LARGE SCALE GENOMIC DNA]</scope>
</reference>
<proteinExistence type="predicted"/>
<sequence>MFVRPTDRPAGWFSSPRPEVEEEGIEGKRQGRGRNAVSGTAGTGFADLELMEPVGSERAIGRVVITAST</sequence>
<name>A0AAV2G7B0_9ROSI</name>
<evidence type="ECO:0000313" key="2">
    <source>
        <dbReference type="EMBL" id="CAL1406381.1"/>
    </source>
</evidence>